<evidence type="ECO:0000313" key="2">
    <source>
        <dbReference type="Proteomes" id="UP000308197"/>
    </source>
</evidence>
<name>A0A5C3P469_9APHY</name>
<sequence>ILGEEEAPDRAPPPTSCLTPPAFNQHLRLTLTVVWHERGTWSPREPLLQAPQGPCALVASGDIKARYFDGKNASAAPVLFTILAIFGRGYTIDYQSASSLSCCWRWMYAGIDERAVFVVDDGISAPQAPQEPRSLNVECPQRWMVVVDGGACVWRRNRIHSPPQQNSSAS</sequence>
<dbReference type="EMBL" id="ML211395">
    <property type="protein sequence ID" value="TFK83408.1"/>
    <property type="molecule type" value="Genomic_DNA"/>
</dbReference>
<organism evidence="1 2">
    <name type="scientific">Polyporus arcularius HHB13444</name>
    <dbReference type="NCBI Taxonomy" id="1314778"/>
    <lineage>
        <taxon>Eukaryota</taxon>
        <taxon>Fungi</taxon>
        <taxon>Dikarya</taxon>
        <taxon>Basidiomycota</taxon>
        <taxon>Agaricomycotina</taxon>
        <taxon>Agaricomycetes</taxon>
        <taxon>Polyporales</taxon>
        <taxon>Polyporaceae</taxon>
        <taxon>Polyporus</taxon>
    </lineage>
</organism>
<gene>
    <name evidence="1" type="ORF">K466DRAFT_263408</name>
</gene>
<dbReference type="InterPro" id="IPR019727">
    <property type="entry name" value="ATP_synth_F0_fsu_mt_fun"/>
</dbReference>
<feature type="non-terminal residue" evidence="1">
    <location>
        <position position="1"/>
    </location>
</feature>
<protein>
    <submittedName>
        <fullName evidence="1">Uncharacterized protein</fullName>
    </submittedName>
</protein>
<proteinExistence type="predicted"/>
<dbReference type="STRING" id="1314778.A0A5C3P469"/>
<dbReference type="Proteomes" id="UP000308197">
    <property type="component" value="Unassembled WGS sequence"/>
</dbReference>
<reference evidence="1 2" key="1">
    <citation type="journal article" date="2019" name="Nat. Ecol. Evol.">
        <title>Megaphylogeny resolves global patterns of mushroom evolution.</title>
        <authorList>
            <person name="Varga T."/>
            <person name="Krizsan K."/>
            <person name="Foldi C."/>
            <person name="Dima B."/>
            <person name="Sanchez-Garcia M."/>
            <person name="Sanchez-Ramirez S."/>
            <person name="Szollosi G.J."/>
            <person name="Szarkandi J.G."/>
            <person name="Papp V."/>
            <person name="Albert L."/>
            <person name="Andreopoulos W."/>
            <person name="Angelini C."/>
            <person name="Antonin V."/>
            <person name="Barry K.W."/>
            <person name="Bougher N.L."/>
            <person name="Buchanan P."/>
            <person name="Buyck B."/>
            <person name="Bense V."/>
            <person name="Catcheside P."/>
            <person name="Chovatia M."/>
            <person name="Cooper J."/>
            <person name="Damon W."/>
            <person name="Desjardin D."/>
            <person name="Finy P."/>
            <person name="Geml J."/>
            <person name="Haridas S."/>
            <person name="Hughes K."/>
            <person name="Justo A."/>
            <person name="Karasinski D."/>
            <person name="Kautmanova I."/>
            <person name="Kiss B."/>
            <person name="Kocsube S."/>
            <person name="Kotiranta H."/>
            <person name="LaButti K.M."/>
            <person name="Lechner B.E."/>
            <person name="Liimatainen K."/>
            <person name="Lipzen A."/>
            <person name="Lukacs Z."/>
            <person name="Mihaltcheva S."/>
            <person name="Morgado L.N."/>
            <person name="Niskanen T."/>
            <person name="Noordeloos M.E."/>
            <person name="Ohm R.A."/>
            <person name="Ortiz-Santana B."/>
            <person name="Ovrebo C."/>
            <person name="Racz N."/>
            <person name="Riley R."/>
            <person name="Savchenko A."/>
            <person name="Shiryaev A."/>
            <person name="Soop K."/>
            <person name="Spirin V."/>
            <person name="Szebenyi C."/>
            <person name="Tomsovsky M."/>
            <person name="Tulloss R.E."/>
            <person name="Uehling J."/>
            <person name="Grigoriev I.V."/>
            <person name="Vagvolgyi C."/>
            <person name="Papp T."/>
            <person name="Martin F.M."/>
            <person name="Miettinen O."/>
            <person name="Hibbett D.S."/>
            <person name="Nagy L.G."/>
        </authorList>
    </citation>
    <scope>NUCLEOTIDE SEQUENCE [LARGE SCALE GENOMIC DNA]</scope>
    <source>
        <strain evidence="1 2">HHB13444</strain>
    </source>
</reference>
<dbReference type="InParanoid" id="A0A5C3P469"/>
<keyword evidence="2" id="KW-1185">Reference proteome</keyword>
<evidence type="ECO:0000313" key="1">
    <source>
        <dbReference type="EMBL" id="TFK83408.1"/>
    </source>
</evidence>
<accession>A0A5C3P469</accession>
<dbReference type="GO" id="GO:0015986">
    <property type="term" value="P:proton motive force-driven ATP synthesis"/>
    <property type="evidence" value="ECO:0007669"/>
    <property type="project" value="InterPro"/>
</dbReference>
<dbReference type="Pfam" id="PF10791">
    <property type="entry name" value="F1F0-ATPsyn_F"/>
    <property type="match status" value="1"/>
</dbReference>
<dbReference type="AlphaFoldDB" id="A0A5C3P469"/>